<accession>A0A8X6L374</accession>
<evidence type="ECO:0000313" key="2">
    <source>
        <dbReference type="Proteomes" id="UP000887116"/>
    </source>
</evidence>
<reference evidence="1" key="1">
    <citation type="submission" date="2020-07" db="EMBL/GenBank/DDBJ databases">
        <title>Multicomponent nature underlies the extraordinary mechanical properties of spider dragline silk.</title>
        <authorList>
            <person name="Kono N."/>
            <person name="Nakamura H."/>
            <person name="Mori M."/>
            <person name="Yoshida Y."/>
            <person name="Ohtoshi R."/>
            <person name="Malay A.D."/>
            <person name="Moran D.A.P."/>
            <person name="Tomita M."/>
            <person name="Numata K."/>
            <person name="Arakawa K."/>
        </authorList>
    </citation>
    <scope>NUCLEOTIDE SEQUENCE</scope>
</reference>
<evidence type="ECO:0000313" key="1">
    <source>
        <dbReference type="EMBL" id="GFQ93766.1"/>
    </source>
</evidence>
<gene>
    <name evidence="1" type="ORF">TNCT_659911</name>
</gene>
<organism evidence="1 2">
    <name type="scientific">Trichonephila clavata</name>
    <name type="common">Joro spider</name>
    <name type="synonym">Nephila clavata</name>
    <dbReference type="NCBI Taxonomy" id="2740835"/>
    <lineage>
        <taxon>Eukaryota</taxon>
        <taxon>Metazoa</taxon>
        <taxon>Ecdysozoa</taxon>
        <taxon>Arthropoda</taxon>
        <taxon>Chelicerata</taxon>
        <taxon>Arachnida</taxon>
        <taxon>Araneae</taxon>
        <taxon>Araneomorphae</taxon>
        <taxon>Entelegynae</taxon>
        <taxon>Araneoidea</taxon>
        <taxon>Nephilidae</taxon>
        <taxon>Trichonephila</taxon>
    </lineage>
</organism>
<feature type="non-terminal residue" evidence="1">
    <location>
        <position position="1"/>
    </location>
</feature>
<comment type="caution">
    <text evidence="1">The sequence shown here is derived from an EMBL/GenBank/DDBJ whole genome shotgun (WGS) entry which is preliminary data.</text>
</comment>
<dbReference type="Proteomes" id="UP000887116">
    <property type="component" value="Unassembled WGS sequence"/>
</dbReference>
<dbReference type="EMBL" id="BMAO01034065">
    <property type="protein sequence ID" value="GFQ93766.1"/>
    <property type="molecule type" value="Genomic_DNA"/>
</dbReference>
<name>A0A8X6L374_TRICU</name>
<protein>
    <submittedName>
        <fullName evidence="1">Uncharacterized protein</fullName>
    </submittedName>
</protein>
<proteinExistence type="predicted"/>
<keyword evidence="2" id="KW-1185">Reference proteome</keyword>
<dbReference type="AlphaFoldDB" id="A0A8X6L374"/>
<sequence>EVLILFVANFTSYSAVPSTGLPSGFWGTSIVIMMHDLFEVESSTAGDGSAHGFYDKQSS</sequence>